<evidence type="ECO:0000313" key="3">
    <source>
        <dbReference type="EMBL" id="MDT9593870.1"/>
    </source>
</evidence>
<dbReference type="Gene3D" id="3.40.50.300">
    <property type="entry name" value="P-loop containing nucleotide triphosphate hydrolases"/>
    <property type="match status" value="1"/>
</dbReference>
<evidence type="ECO:0000259" key="2">
    <source>
        <dbReference type="SMART" id="SM00382"/>
    </source>
</evidence>
<dbReference type="Pfam" id="PF01078">
    <property type="entry name" value="Mg_chelatase"/>
    <property type="match status" value="1"/>
</dbReference>
<sequence length="539" mass="56451">MAVATTRAIALHGAVGHLIDVQVDVSPGMVTTIIVGRPDAALSEARDRCRMAIANSGFRWPTTRRTTILLSPADLPKRGTHFDLAVAVAVLAASVDPSEEAPIPTDDTVFIGELSLDGGLRPTAGVLPMTMAAAQRGVRRVFVPEPQAAEAALVPGMAVFGMRSLAQVVAELRGEPVPDAPPVPADSASTLLSWRGQDRLDEVDMADLVGAPDALYAATVAAAGGHHLLLTGAKGAGKTTLAERIPGILPDLAPDEALELTAVLSLSGALPPGGRLVRRPPYAAPHHNASATSILGGGSGRVRPGELSRAHHGVLFLDEFPLFASDVVEALRQPLESGDVTIARGEESATFPARGIVVLAANPCPCGAPSTGLGAARCSCDAVKVRAYDAKLKGPLADRVDIVREMQPPTVGLAGSVVTSAHLRSLVTAARARQQERYAGTGWRLNAHVPTSVLRDRWPLDETSRRTVEEAVAAGRLTRRGATRVHRMAWTLADLEARSGPTVDDVDTALRLRRGDPLALLPVERLLLDGPATTAEVAR</sequence>
<dbReference type="SUPFAM" id="SSF54211">
    <property type="entry name" value="Ribosomal protein S5 domain 2-like"/>
    <property type="match status" value="1"/>
</dbReference>
<proteinExistence type="inferred from homology"/>
<dbReference type="SUPFAM" id="SSF52540">
    <property type="entry name" value="P-loop containing nucleoside triphosphate hydrolases"/>
    <property type="match status" value="1"/>
</dbReference>
<dbReference type="Proteomes" id="UP001268542">
    <property type="component" value="Unassembled WGS sequence"/>
</dbReference>
<dbReference type="Gene3D" id="3.30.230.10">
    <property type="match status" value="1"/>
</dbReference>
<dbReference type="InterPro" id="IPR000523">
    <property type="entry name" value="Mg_chelatse_chII-like_cat_dom"/>
</dbReference>
<dbReference type="InterPro" id="IPR020568">
    <property type="entry name" value="Ribosomal_Su5_D2-typ_SF"/>
</dbReference>
<dbReference type="InterPro" id="IPR027417">
    <property type="entry name" value="P-loop_NTPase"/>
</dbReference>
<dbReference type="EMBL" id="JAVYII010000005">
    <property type="protein sequence ID" value="MDT9593870.1"/>
    <property type="molecule type" value="Genomic_DNA"/>
</dbReference>
<dbReference type="Pfam" id="PF13335">
    <property type="entry name" value="Mg_chelatase_C"/>
    <property type="match status" value="1"/>
</dbReference>
<dbReference type="InterPro" id="IPR014721">
    <property type="entry name" value="Ribsml_uS5_D2-typ_fold_subgr"/>
</dbReference>
<dbReference type="PANTHER" id="PTHR32039">
    <property type="entry name" value="MAGNESIUM-CHELATASE SUBUNIT CHLI"/>
    <property type="match status" value="1"/>
</dbReference>
<comment type="caution">
    <text evidence="3">The sequence shown here is derived from an EMBL/GenBank/DDBJ whole genome shotgun (WGS) entry which is preliminary data.</text>
</comment>
<dbReference type="InterPro" id="IPR045006">
    <property type="entry name" value="CHLI-like"/>
</dbReference>
<protein>
    <submittedName>
        <fullName evidence="3">YifB family Mg chelatase-like AAA ATPase</fullName>
    </submittedName>
</protein>
<dbReference type="RefSeq" id="WP_315733358.1">
    <property type="nucleotide sequence ID" value="NZ_JAVYII010000005.1"/>
</dbReference>
<keyword evidence="4" id="KW-1185">Reference proteome</keyword>
<dbReference type="PANTHER" id="PTHR32039:SF7">
    <property type="entry name" value="COMPETENCE PROTEIN COMM"/>
    <property type="match status" value="1"/>
</dbReference>
<evidence type="ECO:0000313" key="4">
    <source>
        <dbReference type="Proteomes" id="UP001268542"/>
    </source>
</evidence>
<accession>A0ABU3PXB2</accession>
<name>A0ABU3PXB2_9ACTN</name>
<reference evidence="3 4" key="1">
    <citation type="submission" date="2023-08" db="EMBL/GenBank/DDBJ databases">
        <title>Nocardioides seae sp. nov., a bacterium isolated from a soil.</title>
        <authorList>
            <person name="Wang X."/>
        </authorList>
    </citation>
    <scope>NUCLEOTIDE SEQUENCE [LARGE SCALE GENOMIC DNA]</scope>
    <source>
        <strain evidence="3 4">YZH12</strain>
    </source>
</reference>
<feature type="domain" description="AAA+ ATPase" evidence="2">
    <location>
        <begin position="224"/>
        <end position="410"/>
    </location>
</feature>
<dbReference type="SMART" id="SM00382">
    <property type="entry name" value="AAA"/>
    <property type="match status" value="1"/>
</dbReference>
<dbReference type="InterPro" id="IPR025158">
    <property type="entry name" value="Mg_chelat-rel_C"/>
</dbReference>
<evidence type="ECO:0000256" key="1">
    <source>
        <dbReference type="ARBA" id="ARBA00006354"/>
    </source>
</evidence>
<comment type="similarity">
    <text evidence="1">Belongs to the Mg-chelatase subunits D/I family. ComM subfamily.</text>
</comment>
<dbReference type="InterPro" id="IPR003593">
    <property type="entry name" value="AAA+_ATPase"/>
</dbReference>
<dbReference type="InterPro" id="IPR004482">
    <property type="entry name" value="Mg_chelat-rel"/>
</dbReference>
<gene>
    <name evidence="3" type="ORF">RDV89_12375</name>
</gene>
<organism evidence="3 4">
    <name type="scientific">Nocardioides imazamoxiresistens</name>
    <dbReference type="NCBI Taxonomy" id="3231893"/>
    <lineage>
        <taxon>Bacteria</taxon>
        <taxon>Bacillati</taxon>
        <taxon>Actinomycetota</taxon>
        <taxon>Actinomycetes</taxon>
        <taxon>Propionibacteriales</taxon>
        <taxon>Nocardioidaceae</taxon>
        <taxon>Nocardioides</taxon>
    </lineage>
</organism>
<dbReference type="NCBIfam" id="TIGR00368">
    <property type="entry name" value="YifB family Mg chelatase-like AAA ATPase"/>
    <property type="match status" value="1"/>
</dbReference>
<dbReference type="Pfam" id="PF13541">
    <property type="entry name" value="ChlI"/>
    <property type="match status" value="1"/>
</dbReference>